<proteinExistence type="predicted"/>
<protein>
    <submittedName>
        <fullName evidence="1">Chromosomal replication initiator DnaA</fullName>
    </submittedName>
</protein>
<dbReference type="GO" id="GO:0006270">
    <property type="term" value="P:DNA replication initiation"/>
    <property type="evidence" value="ECO:0007669"/>
    <property type="project" value="TreeGrafter"/>
</dbReference>
<dbReference type="SUPFAM" id="SSF52540">
    <property type="entry name" value="P-loop containing nucleoside triphosphate hydrolases"/>
    <property type="match status" value="1"/>
</dbReference>
<dbReference type="Gene3D" id="3.40.50.300">
    <property type="entry name" value="P-loop containing nucleotide triphosphate hydrolases"/>
    <property type="match status" value="1"/>
</dbReference>
<dbReference type="InterPro" id="IPR027417">
    <property type="entry name" value="P-loop_NTPase"/>
</dbReference>
<sequence length="225" mass="23779">MAFDLPALDAYGRDDFFASPANRLALATVENWANWPDGRLLLTGPAGSGKTHLAHIWAAETGATIVPGAGLAAARLDALVAAGDVAVEDAEAVARDPADQTALFHLLNLTAAQGRRVLLTSAISPRDWGLGLPDLLSRVQAMQAARLDAPDDALLSAVLVKLFADRQLVVPETLIPYLLARMERSVEAARDLVAALDAQSLASRKPVSRAMAAKLLDKADDPAEY</sequence>
<keyword evidence="2" id="KW-1185">Reference proteome</keyword>
<name>A0A4S3MKG6_9RHOB</name>
<dbReference type="RefSeq" id="WP_136395570.1">
    <property type="nucleotide sequence ID" value="NZ_SSND01000004.1"/>
</dbReference>
<dbReference type="Proteomes" id="UP000309450">
    <property type="component" value="Unassembled WGS sequence"/>
</dbReference>
<dbReference type="Gene3D" id="1.10.8.60">
    <property type="match status" value="1"/>
</dbReference>
<organism evidence="1 2">
    <name type="scientific">Aliigemmobacter aestuarii</name>
    <dbReference type="NCBI Taxonomy" id="1445661"/>
    <lineage>
        <taxon>Bacteria</taxon>
        <taxon>Pseudomonadati</taxon>
        <taxon>Pseudomonadota</taxon>
        <taxon>Alphaproteobacteria</taxon>
        <taxon>Rhodobacterales</taxon>
        <taxon>Paracoccaceae</taxon>
        <taxon>Aliigemmobacter</taxon>
    </lineage>
</organism>
<dbReference type="PANTHER" id="PTHR30050">
    <property type="entry name" value="CHROMOSOMAL REPLICATION INITIATOR PROTEIN DNAA"/>
    <property type="match status" value="1"/>
</dbReference>
<gene>
    <name evidence="1" type="ORF">E7811_13945</name>
</gene>
<dbReference type="GO" id="GO:0003688">
    <property type="term" value="F:DNA replication origin binding"/>
    <property type="evidence" value="ECO:0007669"/>
    <property type="project" value="TreeGrafter"/>
</dbReference>
<comment type="caution">
    <text evidence="1">The sequence shown here is derived from an EMBL/GenBank/DDBJ whole genome shotgun (WGS) entry which is preliminary data.</text>
</comment>
<reference evidence="1 2" key="1">
    <citation type="submission" date="2019-04" db="EMBL/GenBank/DDBJ databases">
        <title>Draft genome sequence of Gemmobacter aestuarii sp. nov.</title>
        <authorList>
            <person name="Hameed A."/>
            <person name="Lin S.-Y."/>
            <person name="Shahina M."/>
            <person name="Lai W.-A."/>
            <person name="Young C.-C."/>
        </authorList>
    </citation>
    <scope>NUCLEOTIDE SEQUENCE [LARGE SCALE GENOMIC DNA]</scope>
    <source>
        <strain evidence="1 2">CC-PW-75</strain>
    </source>
</reference>
<dbReference type="PANTHER" id="PTHR30050:SF5">
    <property type="entry name" value="DNAA REGULATORY INACTIVATOR HDA"/>
    <property type="match status" value="1"/>
</dbReference>
<accession>A0A4S3MKG6</accession>
<dbReference type="OrthoDB" id="7390113at2"/>
<dbReference type="EMBL" id="SSND01000004">
    <property type="protein sequence ID" value="THD82462.1"/>
    <property type="molecule type" value="Genomic_DNA"/>
</dbReference>
<dbReference type="GO" id="GO:0005886">
    <property type="term" value="C:plasma membrane"/>
    <property type="evidence" value="ECO:0007669"/>
    <property type="project" value="TreeGrafter"/>
</dbReference>
<evidence type="ECO:0000313" key="2">
    <source>
        <dbReference type="Proteomes" id="UP000309450"/>
    </source>
</evidence>
<evidence type="ECO:0000313" key="1">
    <source>
        <dbReference type="EMBL" id="THD82462.1"/>
    </source>
</evidence>
<dbReference type="AlphaFoldDB" id="A0A4S3MKG6"/>